<comment type="subcellular location">
    <subcellularLocation>
        <location evidence="1">Cell membrane</location>
        <topology evidence="1">Multi-pass membrane protein</topology>
    </subcellularLocation>
</comment>
<feature type="transmembrane region" description="Helical" evidence="5">
    <location>
        <begin position="24"/>
        <end position="43"/>
    </location>
</feature>
<dbReference type="InterPro" id="IPR011701">
    <property type="entry name" value="MFS"/>
</dbReference>
<sequence length="626" mass="64765">MQFTLIIPLIADLPGLLDVTTEDASWLITATILCSAVSTPIVARMADMYGKRRMLMVVLTIMVIGSVICALEAGFAMLILGRAMQGFAASLIAVGISILRDELPKERVGTAVALMSATMGIGSGLGLPLSGVLYQHLGWHSIFWFSAVAGLVLVITIALFIDESSVRTSGRFDILGAILFSIAIVALLLPLTKAGQWGWDSPLVLGLLGLSALTLVIWFPTQLRRSQPMVDLRIARQRTVLTTNIASLFVGFAMFANMMLTTQSLQLPVASGAGLGLDAGTAGLAMIPMGLVMAAMAPITGRLLDRIGGRLTLILGAGVMAVGYAARVPFSESVLQVIIGSTVVGAGTAIAFASLPTLIMSAVPITETASANGLNTLVRTLGSSVASAGCAAILAASVAEVGGTLLPTRAGIDAVAWTSAVIATIAVFLALAIPAARPTTSAARGSEAQGQEVVVRGEVVFPGSERERPSLVSVLTLDGDQVDWSPTGPDRCYSVVLPGAGTYVFTVNALGWSPASRVVDYAGHGAGPVLRLGEELTLHGCVTHAGEPCGDATVALAHGSGGLVQTTRCDEHGRYRVPLPGAGPYVVTAVRPSSRDAASRKLVVGVESIRFDIELAKDPAEVSADH</sequence>
<dbReference type="GO" id="GO:0022857">
    <property type="term" value="F:transmembrane transporter activity"/>
    <property type="evidence" value="ECO:0007669"/>
    <property type="project" value="InterPro"/>
</dbReference>
<proteinExistence type="predicted"/>
<dbReference type="OrthoDB" id="4484751at2"/>
<feature type="transmembrane region" description="Helical" evidence="5">
    <location>
        <begin position="307"/>
        <end position="326"/>
    </location>
</feature>
<evidence type="ECO:0000313" key="7">
    <source>
        <dbReference type="EMBL" id="TSD62877.1"/>
    </source>
</evidence>
<dbReference type="EMBL" id="VLNT01000007">
    <property type="protein sequence ID" value="TSD62877.1"/>
    <property type="molecule type" value="Genomic_DNA"/>
</dbReference>
<keyword evidence="3 5" id="KW-1133">Transmembrane helix</keyword>
<feature type="transmembrane region" description="Helical" evidence="5">
    <location>
        <begin position="203"/>
        <end position="219"/>
    </location>
</feature>
<feature type="transmembrane region" description="Helical" evidence="5">
    <location>
        <begin position="83"/>
        <end position="99"/>
    </location>
</feature>
<feature type="transmembrane region" description="Helical" evidence="5">
    <location>
        <begin position="55"/>
        <end position="77"/>
    </location>
</feature>
<dbReference type="PROSITE" id="PS50850">
    <property type="entry name" value="MFS"/>
    <property type="match status" value="1"/>
</dbReference>
<dbReference type="Pfam" id="PF13620">
    <property type="entry name" value="CarboxypepD_reg"/>
    <property type="match status" value="1"/>
</dbReference>
<feature type="transmembrane region" description="Helical" evidence="5">
    <location>
        <begin position="377"/>
        <end position="399"/>
    </location>
</feature>
<feature type="transmembrane region" description="Helical" evidence="5">
    <location>
        <begin position="338"/>
        <end position="365"/>
    </location>
</feature>
<dbReference type="PANTHER" id="PTHR42718:SF35">
    <property type="entry name" value="BLL0718 PROTEIN"/>
    <property type="match status" value="1"/>
</dbReference>
<feature type="transmembrane region" description="Helical" evidence="5">
    <location>
        <begin position="280"/>
        <end position="300"/>
    </location>
</feature>
<dbReference type="PANTHER" id="PTHR42718">
    <property type="entry name" value="MAJOR FACILITATOR SUPERFAMILY MULTIDRUG TRANSPORTER MFSC"/>
    <property type="match status" value="1"/>
</dbReference>
<evidence type="ECO:0000259" key="6">
    <source>
        <dbReference type="PROSITE" id="PS50850"/>
    </source>
</evidence>
<feature type="domain" description="Major facilitator superfamily (MFS) profile" evidence="6">
    <location>
        <begin position="1"/>
        <end position="437"/>
    </location>
</feature>
<accession>A0A554S956</accession>
<organism evidence="7 8">
    <name type="scientific">Aeromicrobium piscarium</name>
    <dbReference type="NCBI Taxonomy" id="2590901"/>
    <lineage>
        <taxon>Bacteria</taxon>
        <taxon>Bacillati</taxon>
        <taxon>Actinomycetota</taxon>
        <taxon>Actinomycetes</taxon>
        <taxon>Propionibacteriales</taxon>
        <taxon>Nocardioidaceae</taxon>
        <taxon>Aeromicrobium</taxon>
    </lineage>
</organism>
<comment type="caution">
    <text evidence="7">The sequence shown here is derived from an EMBL/GenBank/DDBJ whole genome shotgun (WGS) entry which is preliminary data.</text>
</comment>
<evidence type="ECO:0000256" key="3">
    <source>
        <dbReference type="ARBA" id="ARBA00022989"/>
    </source>
</evidence>
<dbReference type="Pfam" id="PF07690">
    <property type="entry name" value="MFS_1"/>
    <property type="match status" value="1"/>
</dbReference>
<dbReference type="Gene3D" id="1.20.1250.20">
    <property type="entry name" value="MFS general substrate transporter like domains"/>
    <property type="match status" value="1"/>
</dbReference>
<dbReference type="GO" id="GO:0005886">
    <property type="term" value="C:plasma membrane"/>
    <property type="evidence" value="ECO:0007669"/>
    <property type="project" value="UniProtKB-SubCell"/>
</dbReference>
<dbReference type="InterPro" id="IPR036259">
    <property type="entry name" value="MFS_trans_sf"/>
</dbReference>
<dbReference type="Proteomes" id="UP000316988">
    <property type="component" value="Unassembled WGS sequence"/>
</dbReference>
<evidence type="ECO:0000256" key="1">
    <source>
        <dbReference type="ARBA" id="ARBA00004651"/>
    </source>
</evidence>
<dbReference type="AlphaFoldDB" id="A0A554S956"/>
<evidence type="ECO:0000256" key="5">
    <source>
        <dbReference type="SAM" id="Phobius"/>
    </source>
</evidence>
<dbReference type="SUPFAM" id="SSF103473">
    <property type="entry name" value="MFS general substrate transporter"/>
    <property type="match status" value="1"/>
</dbReference>
<evidence type="ECO:0000313" key="8">
    <source>
        <dbReference type="Proteomes" id="UP000316988"/>
    </source>
</evidence>
<evidence type="ECO:0000256" key="2">
    <source>
        <dbReference type="ARBA" id="ARBA00022692"/>
    </source>
</evidence>
<keyword evidence="4 5" id="KW-0472">Membrane</keyword>
<feature type="transmembrane region" description="Helical" evidence="5">
    <location>
        <begin position="142"/>
        <end position="160"/>
    </location>
</feature>
<dbReference type="Gene3D" id="1.20.1720.10">
    <property type="entry name" value="Multidrug resistance protein D"/>
    <property type="match status" value="1"/>
</dbReference>
<feature type="transmembrane region" description="Helical" evidence="5">
    <location>
        <begin position="240"/>
        <end position="260"/>
    </location>
</feature>
<dbReference type="InterPro" id="IPR020846">
    <property type="entry name" value="MFS_dom"/>
</dbReference>
<dbReference type="CDD" id="cd17504">
    <property type="entry name" value="MFS_MMR_MDR_like"/>
    <property type="match status" value="1"/>
</dbReference>
<reference evidence="7 8" key="1">
    <citation type="submission" date="2019-07" db="EMBL/GenBank/DDBJ databases">
        <authorList>
            <person name="Zhao L.H."/>
        </authorList>
    </citation>
    <scope>NUCLEOTIDE SEQUENCE [LARGE SCALE GENOMIC DNA]</scope>
    <source>
        <strain evidence="7 8">Co35</strain>
    </source>
</reference>
<gene>
    <name evidence="7" type="ORF">FNM00_10785</name>
</gene>
<feature type="transmembrane region" description="Helical" evidence="5">
    <location>
        <begin position="111"/>
        <end position="130"/>
    </location>
</feature>
<protein>
    <submittedName>
        <fullName evidence="7">MFS transporter</fullName>
    </submittedName>
</protein>
<dbReference type="SUPFAM" id="SSF49478">
    <property type="entry name" value="Cna protein B-type domain"/>
    <property type="match status" value="1"/>
</dbReference>
<keyword evidence="2 5" id="KW-0812">Transmembrane</keyword>
<keyword evidence="8" id="KW-1185">Reference proteome</keyword>
<feature type="transmembrane region" description="Helical" evidence="5">
    <location>
        <begin position="172"/>
        <end position="191"/>
    </location>
</feature>
<evidence type="ECO:0000256" key="4">
    <source>
        <dbReference type="ARBA" id="ARBA00023136"/>
    </source>
</evidence>
<feature type="transmembrane region" description="Helical" evidence="5">
    <location>
        <begin position="414"/>
        <end position="436"/>
    </location>
</feature>
<name>A0A554S956_9ACTN</name>